<dbReference type="GO" id="GO:0010340">
    <property type="term" value="F:carboxyl-O-methyltransferase activity"/>
    <property type="evidence" value="ECO:0007669"/>
    <property type="project" value="UniProtKB-UniRule"/>
</dbReference>
<dbReference type="InterPro" id="IPR050602">
    <property type="entry name" value="Malonyl-ACP_OMT"/>
</dbReference>
<dbReference type="PANTHER" id="PTHR13090">
    <property type="entry name" value="ARGININE-HYDROXYLASE NDUFAF5, MITOCHONDRIAL"/>
    <property type="match status" value="1"/>
</dbReference>
<feature type="domain" description="Methyltransferase type 11" evidence="10">
    <location>
        <begin position="146"/>
        <end position="254"/>
    </location>
</feature>
<gene>
    <name evidence="8" type="primary">bioC</name>
    <name evidence="11" type="ORF">C7419_1012545</name>
</gene>
<reference evidence="11 12" key="1">
    <citation type="submission" date="2018-05" db="EMBL/GenBank/DDBJ databases">
        <title>Genomic Encyclopedia of Type Strains, Phase IV (KMG-V): Genome sequencing to study the core and pangenomes of soil and plant-associated prokaryotes.</title>
        <authorList>
            <person name="Whitman W."/>
        </authorList>
    </citation>
    <scope>NUCLEOTIDE SEQUENCE [LARGE SCALE GENOMIC DNA]</scope>
    <source>
        <strain evidence="11 12">SLV-132</strain>
    </source>
</reference>
<comment type="function">
    <text evidence="8">Converts the free carboxyl group of a malonyl-thioester to its methyl ester by transfer of a methyl group from S-adenosyl-L-methionine (SAM). It allows to synthesize pimeloyl-ACP via the fatty acid synthetic pathway.</text>
</comment>
<evidence type="ECO:0000256" key="9">
    <source>
        <dbReference type="SAM" id="MobiDB-lite"/>
    </source>
</evidence>
<keyword evidence="12" id="KW-1185">Reference proteome</keyword>
<evidence type="ECO:0000313" key="11">
    <source>
        <dbReference type="EMBL" id="PWK38646.1"/>
    </source>
</evidence>
<dbReference type="Gene3D" id="3.40.50.150">
    <property type="entry name" value="Vaccinia Virus protein VP39"/>
    <property type="match status" value="1"/>
</dbReference>
<dbReference type="PANTHER" id="PTHR13090:SF1">
    <property type="entry name" value="ARGININE-HYDROXYLASE NDUFAF5, MITOCHONDRIAL"/>
    <property type="match status" value="1"/>
</dbReference>
<protein>
    <recommendedName>
        <fullName evidence="3 8">Malonyl-[acyl-carrier protein] O-methyltransferase</fullName>
        <shortName evidence="8">Malonyl-ACP O-methyltransferase</shortName>
        <ecNumber evidence="3 8">2.1.1.197</ecNumber>
    </recommendedName>
    <alternativeName>
        <fullName evidence="8">Biotin synthesis protein BioC</fullName>
    </alternativeName>
</protein>
<dbReference type="GO" id="GO:0008757">
    <property type="term" value="F:S-adenosylmethionine-dependent methyltransferase activity"/>
    <property type="evidence" value="ECO:0007669"/>
    <property type="project" value="InterPro"/>
</dbReference>
<dbReference type="SUPFAM" id="SSF53335">
    <property type="entry name" value="S-adenosyl-L-methionine-dependent methyltransferases"/>
    <property type="match status" value="1"/>
</dbReference>
<keyword evidence="6 8" id="KW-0949">S-adenosyl-L-methionine</keyword>
<accession>A0A316F2I2</accession>
<evidence type="ECO:0000256" key="4">
    <source>
        <dbReference type="ARBA" id="ARBA00022603"/>
    </source>
</evidence>
<evidence type="ECO:0000256" key="3">
    <source>
        <dbReference type="ARBA" id="ARBA00012327"/>
    </source>
</evidence>
<sequence>MYRPVRRRAACRADGPAFGRPYDRAFGRPYDRAFGRPYDRAFGASRGGRVYLRPVHALRPVHVPRRRGARAGLFAVTLPSATLFIEFLVSSHSATPDAWLPPTRLTRLAFDRRSAGFGQLDFMLGEIGRRMQERMEVIRLAPRRALDLGCGHGQGLAGLRARFPDAQIAGLDVSGAMLRQAAQRDPQRQPGWIGRMLGKRPVFDLVQGDLATLPFDAASFDLLWSNLALHWHPEPHEVFPEWHRVTRDDGLVLFSLFGPDTLREVRDAFADVDLEAHTLRFVDMHDIGDMLVHGGWSTPVMDMETLTVTYESPETLLQEVRAFGGMRRPGPAGLRGRRWYRAVLDALERRRNADGVIPLTFEIVYGHAWKLAPRARQATDDQGRAVVPVDKIGRARPRR</sequence>
<organism evidence="11 12">
    <name type="scientific">Cupriavidus plantarum</name>
    <dbReference type="NCBI Taxonomy" id="942865"/>
    <lineage>
        <taxon>Bacteria</taxon>
        <taxon>Pseudomonadati</taxon>
        <taxon>Pseudomonadota</taxon>
        <taxon>Betaproteobacteria</taxon>
        <taxon>Burkholderiales</taxon>
        <taxon>Burkholderiaceae</taxon>
        <taxon>Cupriavidus</taxon>
    </lineage>
</organism>
<dbReference type="InterPro" id="IPR011814">
    <property type="entry name" value="BioC"/>
</dbReference>
<dbReference type="EC" id="2.1.1.197" evidence="3 8"/>
<dbReference type="UniPathway" id="UPA00078"/>
<evidence type="ECO:0000256" key="5">
    <source>
        <dbReference type="ARBA" id="ARBA00022679"/>
    </source>
</evidence>
<proteinExistence type="inferred from homology"/>
<keyword evidence="5 8" id="KW-0808">Transferase</keyword>
<dbReference type="Proteomes" id="UP000245754">
    <property type="component" value="Unassembled WGS sequence"/>
</dbReference>
<evidence type="ECO:0000256" key="6">
    <source>
        <dbReference type="ARBA" id="ARBA00022691"/>
    </source>
</evidence>
<evidence type="ECO:0000256" key="2">
    <source>
        <dbReference type="ARBA" id="ARBA00004746"/>
    </source>
</evidence>
<dbReference type="GO" id="GO:0032259">
    <property type="term" value="P:methylation"/>
    <property type="evidence" value="ECO:0007669"/>
    <property type="project" value="UniProtKB-KW"/>
</dbReference>
<dbReference type="CDD" id="cd02440">
    <property type="entry name" value="AdoMet_MTases"/>
    <property type="match status" value="1"/>
</dbReference>
<dbReference type="HAMAP" id="MF_00835">
    <property type="entry name" value="BioC"/>
    <property type="match status" value="1"/>
</dbReference>
<dbReference type="AlphaFoldDB" id="A0A316F2I2"/>
<keyword evidence="4 8" id="KW-0489">Methyltransferase</keyword>
<evidence type="ECO:0000259" key="10">
    <source>
        <dbReference type="Pfam" id="PF08241"/>
    </source>
</evidence>
<comment type="catalytic activity">
    <reaction evidence="1 8">
        <text>malonyl-[ACP] + S-adenosyl-L-methionine = malonyl-[ACP] methyl ester + S-adenosyl-L-homocysteine</text>
        <dbReference type="Rhea" id="RHEA:17105"/>
        <dbReference type="Rhea" id="RHEA-COMP:9623"/>
        <dbReference type="Rhea" id="RHEA-COMP:9954"/>
        <dbReference type="ChEBI" id="CHEBI:57856"/>
        <dbReference type="ChEBI" id="CHEBI:59789"/>
        <dbReference type="ChEBI" id="CHEBI:78449"/>
        <dbReference type="ChEBI" id="CHEBI:78845"/>
        <dbReference type="EC" id="2.1.1.197"/>
    </reaction>
</comment>
<dbReference type="GO" id="GO:0102130">
    <property type="term" value="F:malonyl-CoA methyltransferase activity"/>
    <property type="evidence" value="ECO:0007669"/>
    <property type="project" value="UniProtKB-EC"/>
</dbReference>
<comment type="caution">
    <text evidence="11">The sequence shown here is derived from an EMBL/GenBank/DDBJ whole genome shotgun (WGS) entry which is preliminary data.</text>
</comment>
<feature type="region of interest" description="Disordered" evidence="9">
    <location>
        <begin position="380"/>
        <end position="399"/>
    </location>
</feature>
<dbReference type="EMBL" id="QGGT01000001">
    <property type="protein sequence ID" value="PWK38646.1"/>
    <property type="molecule type" value="Genomic_DNA"/>
</dbReference>
<dbReference type="InterPro" id="IPR029063">
    <property type="entry name" value="SAM-dependent_MTases_sf"/>
</dbReference>
<evidence type="ECO:0000313" key="12">
    <source>
        <dbReference type="Proteomes" id="UP000245754"/>
    </source>
</evidence>
<comment type="similarity">
    <text evidence="8">Belongs to the methyltransferase superfamily.</text>
</comment>
<evidence type="ECO:0000256" key="7">
    <source>
        <dbReference type="ARBA" id="ARBA00022756"/>
    </source>
</evidence>
<name>A0A316F2I2_9BURK</name>
<comment type="pathway">
    <text evidence="2 8">Cofactor biosynthesis; biotin biosynthesis.</text>
</comment>
<keyword evidence="7 8" id="KW-0093">Biotin biosynthesis</keyword>
<evidence type="ECO:0000256" key="1">
    <source>
        <dbReference type="ARBA" id="ARBA00000852"/>
    </source>
</evidence>
<evidence type="ECO:0000256" key="8">
    <source>
        <dbReference type="HAMAP-Rule" id="MF_00835"/>
    </source>
</evidence>
<dbReference type="InterPro" id="IPR013216">
    <property type="entry name" value="Methyltransf_11"/>
</dbReference>
<dbReference type="Pfam" id="PF08241">
    <property type="entry name" value="Methyltransf_11"/>
    <property type="match status" value="1"/>
</dbReference>
<dbReference type="GO" id="GO:0009102">
    <property type="term" value="P:biotin biosynthetic process"/>
    <property type="evidence" value="ECO:0007669"/>
    <property type="project" value="UniProtKB-UniRule"/>
</dbReference>